<reference evidence="2 3" key="1">
    <citation type="submission" date="2023-07" db="EMBL/GenBank/DDBJ databases">
        <title>Sorghum-associated microbial communities from plants grown in Nebraska, USA.</title>
        <authorList>
            <person name="Schachtman D."/>
        </authorList>
    </citation>
    <scope>NUCLEOTIDE SEQUENCE [LARGE SCALE GENOMIC DNA]</scope>
    <source>
        <strain evidence="2 3">3199</strain>
    </source>
</reference>
<evidence type="ECO:0000313" key="2">
    <source>
        <dbReference type="EMBL" id="MDR6899839.1"/>
    </source>
</evidence>
<feature type="region of interest" description="Disordered" evidence="1">
    <location>
        <begin position="77"/>
        <end position="101"/>
    </location>
</feature>
<sequence length="101" mass="10953">MKVKEAYSDDALNALKNLADDARSKRAAATVAAETAFKDATFPGVGAEMWRALGSEEYREVLCGKITHDERGGSTVINAGISETSDPKKLPQRFPSSKFIF</sequence>
<dbReference type="Proteomes" id="UP001250791">
    <property type="component" value="Unassembled WGS sequence"/>
</dbReference>
<evidence type="ECO:0000313" key="3">
    <source>
        <dbReference type="Proteomes" id="UP001250791"/>
    </source>
</evidence>
<proteinExistence type="predicted"/>
<name>A0ABU1SLJ2_9HYPH</name>
<comment type="caution">
    <text evidence="2">The sequence shown here is derived from an EMBL/GenBank/DDBJ whole genome shotgun (WGS) entry which is preliminary data.</text>
</comment>
<dbReference type="RefSeq" id="WP_112338293.1">
    <property type="nucleotide sequence ID" value="NZ_JAVDUP010000001.1"/>
</dbReference>
<dbReference type="EMBL" id="JAVDUP010000001">
    <property type="protein sequence ID" value="MDR6899839.1"/>
    <property type="molecule type" value="Genomic_DNA"/>
</dbReference>
<organism evidence="2 3">
    <name type="scientific">Rhizobium miluonense</name>
    <dbReference type="NCBI Taxonomy" id="411945"/>
    <lineage>
        <taxon>Bacteria</taxon>
        <taxon>Pseudomonadati</taxon>
        <taxon>Pseudomonadota</taxon>
        <taxon>Alphaproteobacteria</taxon>
        <taxon>Hyphomicrobiales</taxon>
        <taxon>Rhizobiaceae</taxon>
        <taxon>Rhizobium/Agrobacterium group</taxon>
        <taxon>Rhizobium</taxon>
    </lineage>
</organism>
<gene>
    <name evidence="2" type="ORF">J2W52_001427</name>
</gene>
<accession>A0ABU1SLJ2</accession>
<evidence type="ECO:0000256" key="1">
    <source>
        <dbReference type="SAM" id="MobiDB-lite"/>
    </source>
</evidence>
<keyword evidence="3" id="KW-1185">Reference proteome</keyword>
<protein>
    <submittedName>
        <fullName evidence="2">Uncharacterized protein</fullName>
    </submittedName>
</protein>